<dbReference type="STRING" id="586411.SAMN05216187_11416"/>
<dbReference type="AlphaFoldDB" id="A0A1G9E1F2"/>
<dbReference type="EMBL" id="FNFI01000014">
    <property type="protein sequence ID" value="SDK69934.1"/>
    <property type="molecule type" value="Genomic_DNA"/>
</dbReference>
<keyword evidence="2" id="KW-1133">Transmembrane helix</keyword>
<feature type="transmembrane region" description="Helical" evidence="2">
    <location>
        <begin position="46"/>
        <end position="67"/>
    </location>
</feature>
<gene>
    <name evidence="3" type="ORF">SAMN05216187_11416</name>
</gene>
<protein>
    <recommendedName>
        <fullName evidence="5">Cytochrome c oxidase subunit 2A</fullName>
    </recommendedName>
</protein>
<proteinExistence type="predicted"/>
<reference evidence="4" key="1">
    <citation type="submission" date="2016-10" db="EMBL/GenBank/DDBJ databases">
        <authorList>
            <person name="Varghese N."/>
            <person name="Submissions S."/>
        </authorList>
    </citation>
    <scope>NUCLEOTIDE SEQUENCE [LARGE SCALE GENOMIC DNA]</scope>
    <source>
        <strain evidence="4">CGMCC 1.8911</strain>
    </source>
</reference>
<dbReference type="RefSeq" id="WP_143016450.1">
    <property type="nucleotide sequence ID" value="NZ_BMCN01000001.1"/>
</dbReference>
<organism evidence="3 4">
    <name type="scientific">Jeotgalicoccus aerolatus</name>
    <dbReference type="NCBI Taxonomy" id="709510"/>
    <lineage>
        <taxon>Bacteria</taxon>
        <taxon>Bacillati</taxon>
        <taxon>Bacillota</taxon>
        <taxon>Bacilli</taxon>
        <taxon>Bacillales</taxon>
        <taxon>Staphylococcaceae</taxon>
        <taxon>Jeotgalicoccus</taxon>
    </lineage>
</organism>
<evidence type="ECO:0000313" key="3">
    <source>
        <dbReference type="EMBL" id="SDK69934.1"/>
    </source>
</evidence>
<evidence type="ECO:0000256" key="1">
    <source>
        <dbReference type="SAM" id="MobiDB-lite"/>
    </source>
</evidence>
<sequence length="71" mass="8504">MKVFYNLPIENVKEGENMTEKKDRNEEEKQHHDADDHHKLDLRGTFMMVMTIGGLMVLSWFAVFILFMERM</sequence>
<evidence type="ECO:0000256" key="2">
    <source>
        <dbReference type="SAM" id="Phobius"/>
    </source>
</evidence>
<accession>A0A1G9E1F2</accession>
<keyword evidence="2" id="KW-0472">Membrane</keyword>
<feature type="region of interest" description="Disordered" evidence="1">
    <location>
        <begin position="14"/>
        <end position="36"/>
    </location>
</feature>
<dbReference type="Proteomes" id="UP000242700">
    <property type="component" value="Unassembled WGS sequence"/>
</dbReference>
<name>A0A1G9E1F2_9STAP</name>
<evidence type="ECO:0000313" key="4">
    <source>
        <dbReference type="Proteomes" id="UP000242700"/>
    </source>
</evidence>
<dbReference type="OrthoDB" id="2418411at2"/>
<keyword evidence="2" id="KW-0812">Transmembrane</keyword>
<evidence type="ECO:0008006" key="5">
    <source>
        <dbReference type="Google" id="ProtNLM"/>
    </source>
</evidence>